<dbReference type="SUPFAM" id="SSF110296">
    <property type="entry name" value="Oligoxyloglucan reducing end-specific cellobiohydrolase"/>
    <property type="match status" value="1"/>
</dbReference>
<proteinExistence type="predicted"/>
<dbReference type="InterPro" id="IPR015943">
    <property type="entry name" value="WD40/YVTN_repeat-like_dom_sf"/>
</dbReference>
<reference evidence="2" key="1">
    <citation type="submission" date="2016-11" db="EMBL/GenBank/DDBJ databases">
        <authorList>
            <person name="Varghese N."/>
            <person name="Submissions S."/>
        </authorList>
    </citation>
    <scope>NUCLEOTIDE SEQUENCE [LARGE SCALE GENOMIC DNA]</scope>
    <source>
        <strain evidence="2">DX253</strain>
    </source>
</reference>
<accession>A0A1M6YXH4</accession>
<dbReference type="AlphaFoldDB" id="A0A1M6YXH4"/>
<protein>
    <submittedName>
        <fullName evidence="1">Uncharacterized protein</fullName>
    </submittedName>
</protein>
<dbReference type="EMBL" id="FRAN01000005">
    <property type="protein sequence ID" value="SHL22795.1"/>
    <property type="molecule type" value="Genomic_DNA"/>
</dbReference>
<gene>
    <name evidence="1" type="ORF">SAMN05444342_3345</name>
</gene>
<name>A0A1M6YXH4_HALPU</name>
<organism evidence="1 2">
    <name type="scientific">Haladaptatus paucihalophilus DX253</name>
    <dbReference type="NCBI Taxonomy" id="797209"/>
    <lineage>
        <taxon>Archaea</taxon>
        <taxon>Methanobacteriati</taxon>
        <taxon>Methanobacteriota</taxon>
        <taxon>Stenosarchaea group</taxon>
        <taxon>Halobacteria</taxon>
        <taxon>Halobacteriales</taxon>
        <taxon>Haladaptataceae</taxon>
        <taxon>Haladaptatus</taxon>
    </lineage>
</organism>
<sequence>MFYKNAVQIALKPPPIDFVHMLIAGSDDGVYRISGLRESGGTTAEKLLDAEKVFRVEQFDGPDGLFVAAKSGVYYSPDGDEWTTLSVPDEEVYSVTVAPSGERLYAGTRPARLFVADFGSGVPSDGEAWAEVVGFRELRDRIDWGLDRHDGLAQIRSLRTHPDAPERLVAGVEVGGVHVSDDGGENWRSRCIDCDAPHTDDIHHLVLEDEGTIVASTGSGLYRSTDVGRTWTRLDGDHDQRYFRGAFVHDGTVYAGGAPASSSSWEEGNHALFASHDGKSLERISFPTSDEVAIGWCAVDGDVLTATHRGTLFRHRSGDWETVGSVPTPGRVRGRYMPLTWYEP</sequence>
<evidence type="ECO:0000313" key="2">
    <source>
        <dbReference type="Proteomes" id="UP000184203"/>
    </source>
</evidence>
<evidence type="ECO:0000313" key="1">
    <source>
        <dbReference type="EMBL" id="SHL22795.1"/>
    </source>
</evidence>
<keyword evidence="2" id="KW-1185">Reference proteome</keyword>
<dbReference type="Gene3D" id="2.130.10.10">
    <property type="entry name" value="YVTN repeat-like/Quinoprotein amine dehydrogenase"/>
    <property type="match status" value="1"/>
</dbReference>
<dbReference type="Proteomes" id="UP000184203">
    <property type="component" value="Unassembled WGS sequence"/>
</dbReference>